<reference evidence="2 3" key="1">
    <citation type="submission" date="2015-09" db="EMBL/GenBank/DDBJ databases">
        <title>Draft genome sequence of Acidiplasma aeolicum DSM 18409.</title>
        <authorList>
            <person name="Hemp J."/>
        </authorList>
    </citation>
    <scope>NUCLEOTIDE SEQUENCE [LARGE SCALE GENOMIC DNA]</scope>
    <source>
        <strain evidence="2 3">V</strain>
    </source>
</reference>
<dbReference type="Proteomes" id="UP000050515">
    <property type="component" value="Unassembled WGS sequence"/>
</dbReference>
<name>A0A0P9GZX5_9ARCH</name>
<evidence type="ECO:0000313" key="3">
    <source>
        <dbReference type="Proteomes" id="UP000050515"/>
    </source>
</evidence>
<protein>
    <submittedName>
        <fullName evidence="2">Uncharacterized protein</fullName>
    </submittedName>
</protein>
<dbReference type="AlphaFoldDB" id="A0A0P9GZX5"/>
<proteinExistence type="predicted"/>
<dbReference type="RefSeq" id="WP_048101594.1">
    <property type="nucleotide sequence ID" value="NZ_LJCQ01000101.1"/>
</dbReference>
<evidence type="ECO:0000313" key="2">
    <source>
        <dbReference type="EMBL" id="KPV47290.1"/>
    </source>
</evidence>
<keyword evidence="1" id="KW-1133">Transmembrane helix</keyword>
<evidence type="ECO:0000256" key="1">
    <source>
        <dbReference type="SAM" id="Phobius"/>
    </source>
</evidence>
<dbReference type="PATRIC" id="fig|507754.4.peg.1012"/>
<organism evidence="2 3">
    <name type="scientific">Acidiplasma aeolicum</name>
    <dbReference type="NCBI Taxonomy" id="507754"/>
    <lineage>
        <taxon>Archaea</taxon>
        <taxon>Methanobacteriati</taxon>
        <taxon>Thermoplasmatota</taxon>
        <taxon>Thermoplasmata</taxon>
        <taxon>Thermoplasmatales</taxon>
        <taxon>Ferroplasmaceae</taxon>
        <taxon>Acidiplasma</taxon>
    </lineage>
</organism>
<dbReference type="EMBL" id="LJCQ01000101">
    <property type="protein sequence ID" value="KPV47290.1"/>
    <property type="molecule type" value="Genomic_DNA"/>
</dbReference>
<feature type="transmembrane region" description="Helical" evidence="1">
    <location>
        <begin position="71"/>
        <end position="94"/>
    </location>
</feature>
<sequence length="104" mass="11477">MGLLSYLNPLSWGHDLKKSAVSTFEHTLLYVFSLLLSEFLSFLNSIFGYIMDLVESTISWIVSFSTGMGIFILPVFTIAVGAFLGACFLAFYFAKDLPVVGAFV</sequence>
<comment type="caution">
    <text evidence="2">The sequence shown here is derived from an EMBL/GenBank/DDBJ whole genome shotgun (WGS) entry which is preliminary data.</text>
</comment>
<accession>A0A0P9GZX5</accession>
<keyword evidence="1" id="KW-0472">Membrane</keyword>
<feature type="transmembrane region" description="Helical" evidence="1">
    <location>
        <begin position="28"/>
        <end position="50"/>
    </location>
</feature>
<keyword evidence="1" id="KW-0812">Transmembrane</keyword>
<gene>
    <name evidence="2" type="ORF">SE19_01700</name>
</gene>